<feature type="region of interest" description="Disordered" evidence="1">
    <location>
        <begin position="1"/>
        <end position="32"/>
    </location>
</feature>
<dbReference type="EMBL" id="LVVM01006478">
    <property type="protein sequence ID" value="OJA07979.1"/>
    <property type="molecule type" value="Genomic_DNA"/>
</dbReference>
<keyword evidence="3" id="KW-1185">Reference proteome</keyword>
<feature type="compositionally biased region" description="Polar residues" evidence="1">
    <location>
        <begin position="1"/>
        <end position="18"/>
    </location>
</feature>
<evidence type="ECO:0000313" key="2">
    <source>
        <dbReference type="EMBL" id="OJA07979.1"/>
    </source>
</evidence>
<reference evidence="2 3" key="1">
    <citation type="submission" date="2016-03" db="EMBL/GenBank/DDBJ databases">
        <title>Comparative genomics of the ectomycorrhizal sister species Rhizopogon vinicolor and Rhizopogon vesiculosus (Basidiomycota: Boletales) reveals a divergence of the mating type B locus.</title>
        <authorList>
            <person name="Mujic A.B."/>
            <person name="Kuo A."/>
            <person name="Tritt A."/>
            <person name="Lipzen A."/>
            <person name="Chen C."/>
            <person name="Johnson J."/>
            <person name="Sharma A."/>
            <person name="Barry K."/>
            <person name="Grigoriev I.V."/>
            <person name="Spatafora J.W."/>
        </authorList>
    </citation>
    <scope>NUCLEOTIDE SEQUENCE [LARGE SCALE GENOMIC DNA]</scope>
    <source>
        <strain evidence="2 3">AM-OR11-056</strain>
    </source>
</reference>
<gene>
    <name evidence="2" type="ORF">AZE42_01067</name>
</gene>
<name>A0A1J8PJK6_9AGAM</name>
<dbReference type="Proteomes" id="UP000183567">
    <property type="component" value="Unassembled WGS sequence"/>
</dbReference>
<comment type="caution">
    <text evidence="2">The sequence shown here is derived from an EMBL/GenBank/DDBJ whole genome shotgun (WGS) entry which is preliminary data.</text>
</comment>
<evidence type="ECO:0000313" key="3">
    <source>
        <dbReference type="Proteomes" id="UP000183567"/>
    </source>
</evidence>
<proteinExistence type="predicted"/>
<dbReference type="AlphaFoldDB" id="A0A1J8PJK6"/>
<sequence length="32" mass="3379">MSHTGIKTPTTLQNGRSSSSHHSKLNARTGVS</sequence>
<protein>
    <submittedName>
        <fullName evidence="2">Uncharacterized protein</fullName>
    </submittedName>
</protein>
<evidence type="ECO:0000256" key="1">
    <source>
        <dbReference type="SAM" id="MobiDB-lite"/>
    </source>
</evidence>
<accession>A0A1J8PJK6</accession>
<organism evidence="2 3">
    <name type="scientific">Rhizopogon vesiculosus</name>
    <dbReference type="NCBI Taxonomy" id="180088"/>
    <lineage>
        <taxon>Eukaryota</taxon>
        <taxon>Fungi</taxon>
        <taxon>Dikarya</taxon>
        <taxon>Basidiomycota</taxon>
        <taxon>Agaricomycotina</taxon>
        <taxon>Agaricomycetes</taxon>
        <taxon>Agaricomycetidae</taxon>
        <taxon>Boletales</taxon>
        <taxon>Suillineae</taxon>
        <taxon>Rhizopogonaceae</taxon>
        <taxon>Rhizopogon</taxon>
    </lineage>
</organism>